<dbReference type="Proteomes" id="UP001054945">
    <property type="component" value="Unassembled WGS sequence"/>
</dbReference>
<reference evidence="1 2" key="1">
    <citation type="submission" date="2021-06" db="EMBL/GenBank/DDBJ databases">
        <title>Caerostris extrusa draft genome.</title>
        <authorList>
            <person name="Kono N."/>
            <person name="Arakawa K."/>
        </authorList>
    </citation>
    <scope>NUCLEOTIDE SEQUENCE [LARGE SCALE GENOMIC DNA]</scope>
</reference>
<name>A0AAV4P2R7_CAEEX</name>
<protein>
    <submittedName>
        <fullName evidence="1">Uncharacterized protein</fullName>
    </submittedName>
</protein>
<comment type="caution">
    <text evidence="1">The sequence shown here is derived from an EMBL/GenBank/DDBJ whole genome shotgun (WGS) entry which is preliminary data.</text>
</comment>
<keyword evidence="2" id="KW-1185">Reference proteome</keyword>
<accession>A0AAV4P2R7</accession>
<gene>
    <name evidence="1" type="ORF">CEXT_750841</name>
</gene>
<dbReference type="EMBL" id="BPLR01021492">
    <property type="protein sequence ID" value="GIX90318.1"/>
    <property type="molecule type" value="Genomic_DNA"/>
</dbReference>
<sequence length="76" mass="8198">MDGNPLGLSGCSETGTFACRIRSPLIWELICGLSGCSETGTFACRIRSPLICGKCCHAREKTDRDARPSISMRCLS</sequence>
<evidence type="ECO:0000313" key="2">
    <source>
        <dbReference type="Proteomes" id="UP001054945"/>
    </source>
</evidence>
<organism evidence="1 2">
    <name type="scientific">Caerostris extrusa</name>
    <name type="common">Bark spider</name>
    <name type="synonym">Caerostris bankana</name>
    <dbReference type="NCBI Taxonomy" id="172846"/>
    <lineage>
        <taxon>Eukaryota</taxon>
        <taxon>Metazoa</taxon>
        <taxon>Ecdysozoa</taxon>
        <taxon>Arthropoda</taxon>
        <taxon>Chelicerata</taxon>
        <taxon>Arachnida</taxon>
        <taxon>Araneae</taxon>
        <taxon>Araneomorphae</taxon>
        <taxon>Entelegynae</taxon>
        <taxon>Araneoidea</taxon>
        <taxon>Araneidae</taxon>
        <taxon>Caerostris</taxon>
    </lineage>
</organism>
<dbReference type="AlphaFoldDB" id="A0AAV4P2R7"/>
<proteinExistence type="predicted"/>
<evidence type="ECO:0000313" key="1">
    <source>
        <dbReference type="EMBL" id="GIX90318.1"/>
    </source>
</evidence>